<dbReference type="GeneID" id="64627690"/>
<keyword evidence="2" id="KW-1185">Reference proteome</keyword>
<evidence type="ECO:0000313" key="1">
    <source>
        <dbReference type="EMBL" id="KAG1802553.1"/>
    </source>
</evidence>
<dbReference type="AlphaFoldDB" id="A0A9P7J4P5"/>
<accession>A0A9P7J4P5</accession>
<name>A0A9P7J4P5_9AGAM</name>
<proteinExistence type="predicted"/>
<dbReference type="Proteomes" id="UP000807769">
    <property type="component" value="Unassembled WGS sequence"/>
</dbReference>
<gene>
    <name evidence="1" type="ORF">BJ212DRAFT_1304779</name>
</gene>
<dbReference type="EMBL" id="JABBWG010000076">
    <property type="protein sequence ID" value="KAG1802553.1"/>
    <property type="molecule type" value="Genomic_DNA"/>
</dbReference>
<evidence type="ECO:0000313" key="2">
    <source>
        <dbReference type="Proteomes" id="UP000807769"/>
    </source>
</evidence>
<dbReference type="RefSeq" id="XP_041186342.1">
    <property type="nucleotide sequence ID" value="XM_041333673.1"/>
</dbReference>
<protein>
    <submittedName>
        <fullName evidence="1">Uncharacterized protein</fullName>
    </submittedName>
</protein>
<dbReference type="OrthoDB" id="2691789at2759"/>
<organism evidence="1 2">
    <name type="scientific">Suillus subaureus</name>
    <dbReference type="NCBI Taxonomy" id="48587"/>
    <lineage>
        <taxon>Eukaryota</taxon>
        <taxon>Fungi</taxon>
        <taxon>Dikarya</taxon>
        <taxon>Basidiomycota</taxon>
        <taxon>Agaricomycotina</taxon>
        <taxon>Agaricomycetes</taxon>
        <taxon>Agaricomycetidae</taxon>
        <taxon>Boletales</taxon>
        <taxon>Suillineae</taxon>
        <taxon>Suillaceae</taxon>
        <taxon>Suillus</taxon>
    </lineage>
</organism>
<comment type="caution">
    <text evidence="1">The sequence shown here is derived from an EMBL/GenBank/DDBJ whole genome shotgun (WGS) entry which is preliminary data.</text>
</comment>
<sequence length="158" mass="16986">MNVRTSAKKQQYSKCCKQLTDPTTLKLLLDLEPICTNIARVFDNHMIDGSLNTKIDEGRIWAGVEVLMDRGGGLSIGRGECGRGGGPTGVMEESEGMVGALESKPNALFECSMTAGHINSALILAIWCLGDAESGRCECITGWKKELGIWGLHNEVGT</sequence>
<reference evidence="1" key="1">
    <citation type="journal article" date="2020" name="New Phytol.">
        <title>Comparative genomics reveals dynamic genome evolution in host specialist ectomycorrhizal fungi.</title>
        <authorList>
            <person name="Lofgren L.A."/>
            <person name="Nguyen N.H."/>
            <person name="Vilgalys R."/>
            <person name="Ruytinx J."/>
            <person name="Liao H.L."/>
            <person name="Branco S."/>
            <person name="Kuo A."/>
            <person name="LaButti K."/>
            <person name="Lipzen A."/>
            <person name="Andreopoulos W."/>
            <person name="Pangilinan J."/>
            <person name="Riley R."/>
            <person name="Hundley H."/>
            <person name="Na H."/>
            <person name="Barry K."/>
            <person name="Grigoriev I.V."/>
            <person name="Stajich J.E."/>
            <person name="Kennedy P.G."/>
        </authorList>
    </citation>
    <scope>NUCLEOTIDE SEQUENCE</scope>
    <source>
        <strain evidence="1">MN1</strain>
    </source>
</reference>